<organism evidence="3 4">
    <name type="scientific">Diploptera punctata</name>
    <name type="common">Pacific beetle cockroach</name>
    <dbReference type="NCBI Taxonomy" id="6984"/>
    <lineage>
        <taxon>Eukaryota</taxon>
        <taxon>Metazoa</taxon>
        <taxon>Ecdysozoa</taxon>
        <taxon>Arthropoda</taxon>
        <taxon>Hexapoda</taxon>
        <taxon>Insecta</taxon>
        <taxon>Pterygota</taxon>
        <taxon>Neoptera</taxon>
        <taxon>Polyneoptera</taxon>
        <taxon>Dictyoptera</taxon>
        <taxon>Blattodea</taxon>
        <taxon>Blaberoidea</taxon>
        <taxon>Blaberidae</taxon>
        <taxon>Diplopterinae</taxon>
        <taxon>Diploptera</taxon>
    </lineage>
</organism>
<feature type="compositionally biased region" description="Polar residues" evidence="1">
    <location>
        <begin position="157"/>
        <end position="167"/>
    </location>
</feature>
<sequence>LNLFCVIIELALWTHYVASEMKPELLDTIPGPTENGTSHHEQKNDEPDQSSDESTQDSTNGKHPAVAVTADTLDDTTTSFTEDSMDKPSTPTVVPPGDENTNDSIATSDSATNDSTAIVVCDKREVEALTKEETTSSLEEPPTKKTKVEDENKQDRFFTNTVQLQFRSLSPSSLASESSSEAGQFDDSPASPEEPATEELPKDNPASPEEPATEELPKDNPVSSASSSFSNEATIVQKEDLPSPQISSVPVPEELPTSALETTKQKKTFRPVRWEMEFRNSGEDKVAIVTHI</sequence>
<name>A0AAD7Z3J4_DIPPU</name>
<evidence type="ECO:0000313" key="4">
    <source>
        <dbReference type="Proteomes" id="UP001233999"/>
    </source>
</evidence>
<reference evidence="3" key="2">
    <citation type="submission" date="2023-05" db="EMBL/GenBank/DDBJ databases">
        <authorList>
            <person name="Fouks B."/>
        </authorList>
    </citation>
    <scope>NUCLEOTIDE SEQUENCE</scope>
    <source>
        <strain evidence="3">Stay&amp;Tobe</strain>
        <tissue evidence="3">Testes</tissue>
    </source>
</reference>
<dbReference type="AlphaFoldDB" id="A0AAD7Z3J4"/>
<evidence type="ECO:0000256" key="2">
    <source>
        <dbReference type="SAM" id="SignalP"/>
    </source>
</evidence>
<proteinExistence type="predicted"/>
<evidence type="ECO:0000256" key="1">
    <source>
        <dbReference type="SAM" id="MobiDB-lite"/>
    </source>
</evidence>
<evidence type="ECO:0000313" key="3">
    <source>
        <dbReference type="EMBL" id="KAJ9573441.1"/>
    </source>
</evidence>
<feature type="non-terminal residue" evidence="3">
    <location>
        <position position="292"/>
    </location>
</feature>
<dbReference type="EMBL" id="JASPKZ010010699">
    <property type="protein sequence ID" value="KAJ9573441.1"/>
    <property type="molecule type" value="Genomic_DNA"/>
</dbReference>
<keyword evidence="2" id="KW-0732">Signal</keyword>
<dbReference type="Proteomes" id="UP001233999">
    <property type="component" value="Unassembled WGS sequence"/>
</dbReference>
<feature type="region of interest" description="Disordered" evidence="1">
    <location>
        <begin position="130"/>
        <end position="265"/>
    </location>
</feature>
<accession>A0AAD7Z3J4</accession>
<gene>
    <name evidence="3" type="ORF">L9F63_009169</name>
</gene>
<feature type="non-terminal residue" evidence="3">
    <location>
        <position position="1"/>
    </location>
</feature>
<feature type="compositionally biased region" description="Polar residues" evidence="1">
    <location>
        <begin position="102"/>
        <end position="113"/>
    </location>
</feature>
<feature type="compositionally biased region" description="Basic and acidic residues" evidence="1">
    <location>
        <begin position="141"/>
        <end position="156"/>
    </location>
</feature>
<reference evidence="3" key="1">
    <citation type="journal article" date="2023" name="IScience">
        <title>Live-bearing cockroach genome reveals convergent evolutionary mechanisms linked to viviparity in insects and beyond.</title>
        <authorList>
            <person name="Fouks B."/>
            <person name="Harrison M.C."/>
            <person name="Mikhailova A.A."/>
            <person name="Marchal E."/>
            <person name="English S."/>
            <person name="Carruthers M."/>
            <person name="Jennings E.C."/>
            <person name="Chiamaka E.L."/>
            <person name="Frigard R.A."/>
            <person name="Pippel M."/>
            <person name="Attardo G.M."/>
            <person name="Benoit J.B."/>
            <person name="Bornberg-Bauer E."/>
            <person name="Tobe S.S."/>
        </authorList>
    </citation>
    <scope>NUCLEOTIDE SEQUENCE</scope>
    <source>
        <strain evidence="3">Stay&amp;Tobe</strain>
    </source>
</reference>
<feature type="compositionally biased region" description="Low complexity" evidence="1">
    <location>
        <begin position="56"/>
        <end position="78"/>
    </location>
</feature>
<protein>
    <submittedName>
        <fullName evidence="3">Uncharacterized protein</fullName>
    </submittedName>
</protein>
<feature type="compositionally biased region" description="Basic and acidic residues" evidence="1">
    <location>
        <begin position="37"/>
        <end position="46"/>
    </location>
</feature>
<comment type="caution">
    <text evidence="3">The sequence shown here is derived from an EMBL/GenBank/DDBJ whole genome shotgun (WGS) entry which is preliminary data.</text>
</comment>
<feature type="compositionally biased region" description="Polar residues" evidence="1">
    <location>
        <begin position="79"/>
        <end position="92"/>
    </location>
</feature>
<feature type="region of interest" description="Disordered" evidence="1">
    <location>
        <begin position="27"/>
        <end position="113"/>
    </location>
</feature>
<feature type="chain" id="PRO_5041953406" evidence="2">
    <location>
        <begin position="20"/>
        <end position="292"/>
    </location>
</feature>
<feature type="compositionally biased region" description="Low complexity" evidence="1">
    <location>
        <begin position="168"/>
        <end position="194"/>
    </location>
</feature>
<feature type="signal peptide" evidence="2">
    <location>
        <begin position="1"/>
        <end position="19"/>
    </location>
</feature>
<keyword evidence="4" id="KW-1185">Reference proteome</keyword>